<protein>
    <submittedName>
        <fullName evidence="3">Glycosyltransferase involved in cell wall biosynthesis</fullName>
    </submittedName>
</protein>
<dbReference type="GO" id="GO:0016757">
    <property type="term" value="F:glycosyltransferase activity"/>
    <property type="evidence" value="ECO:0007669"/>
    <property type="project" value="InterPro"/>
</dbReference>
<dbReference type="Proteomes" id="UP000277108">
    <property type="component" value="Unassembled WGS sequence"/>
</dbReference>
<evidence type="ECO:0000259" key="1">
    <source>
        <dbReference type="Pfam" id="PF00534"/>
    </source>
</evidence>
<feature type="domain" description="Glycosyl transferase family 1" evidence="1">
    <location>
        <begin position="197"/>
        <end position="347"/>
    </location>
</feature>
<dbReference type="AlphaFoldDB" id="A0A3N5CCV0"/>
<dbReference type="RefSeq" id="WP_123808402.1">
    <property type="nucleotide sequence ID" value="NZ_RKRK01000005.1"/>
</dbReference>
<dbReference type="Gene3D" id="3.40.50.2000">
    <property type="entry name" value="Glycogen Phosphorylase B"/>
    <property type="match status" value="2"/>
</dbReference>
<dbReference type="OrthoDB" id="9802525at2"/>
<organism evidence="3 4">
    <name type="scientific">Abyssicoccus albus</name>
    <dbReference type="NCBI Taxonomy" id="1817405"/>
    <lineage>
        <taxon>Bacteria</taxon>
        <taxon>Bacillati</taxon>
        <taxon>Bacillota</taxon>
        <taxon>Bacilli</taxon>
        <taxon>Bacillales</taxon>
        <taxon>Abyssicoccaceae</taxon>
    </lineage>
</organism>
<dbReference type="CDD" id="cd03814">
    <property type="entry name" value="GT4-like"/>
    <property type="match status" value="1"/>
</dbReference>
<proteinExistence type="predicted"/>
<comment type="caution">
    <text evidence="3">The sequence shown here is derived from an EMBL/GenBank/DDBJ whole genome shotgun (WGS) entry which is preliminary data.</text>
</comment>
<dbReference type="InterPro" id="IPR050194">
    <property type="entry name" value="Glycosyltransferase_grp1"/>
</dbReference>
<reference evidence="3 4" key="1">
    <citation type="submission" date="2018-11" db="EMBL/GenBank/DDBJ databases">
        <title>Genomic Encyclopedia of Type Strains, Phase IV (KMG-IV): sequencing the most valuable type-strain genomes for metagenomic binning, comparative biology and taxonomic classification.</title>
        <authorList>
            <person name="Goeker M."/>
        </authorList>
    </citation>
    <scope>NUCLEOTIDE SEQUENCE [LARGE SCALE GENOMIC DNA]</scope>
    <source>
        <strain evidence="3 4">DSM 29158</strain>
    </source>
</reference>
<dbReference type="Pfam" id="PF00534">
    <property type="entry name" value="Glycos_transf_1"/>
    <property type="match status" value="1"/>
</dbReference>
<keyword evidence="3" id="KW-0808">Transferase</keyword>
<sequence>MKVLIVTETFLPSTDGIVTRLCKAIEYMLSVGHTVKVIAPDLGITSYKGAEVIGVKSFKLPLYRFRKWSLPSKIVGEVIDDFMPDVIHAVNPTLLATSGVYYAKQRNISLVCSYHTHLPKYLSHYHLDNRLTRKGLWNFIRYQHRDANVNLCTSEAMYEVLSSQSINNLSVLRRGVDLEERHPRYKSETMRNTLTQNKPDKKLLVFIGRLAPEKEIHKLKPLMEARDDIALAIIGDGPAKDSLCTIFEGTHTLFTGFMHGEQLSKAFASADAFIFPSVSETLGLVILEGMASGLPVIAAESGPTCEQIEHLKTGIIYDGNDLDSLIKAVSYLDDDDVMKCLKQNARKEAMRYSWENASLELIQYYERAIENQYLSNLIYKIKRDLCHR</sequence>
<evidence type="ECO:0000313" key="4">
    <source>
        <dbReference type="Proteomes" id="UP000277108"/>
    </source>
</evidence>
<accession>A0A3N5CCV0</accession>
<dbReference type="SUPFAM" id="SSF53756">
    <property type="entry name" value="UDP-Glycosyltransferase/glycogen phosphorylase"/>
    <property type="match status" value="1"/>
</dbReference>
<dbReference type="EMBL" id="RKRK01000005">
    <property type="protein sequence ID" value="RPF54811.1"/>
    <property type="molecule type" value="Genomic_DNA"/>
</dbReference>
<name>A0A3N5CCV0_9BACL</name>
<evidence type="ECO:0000313" key="3">
    <source>
        <dbReference type="EMBL" id="RPF54811.1"/>
    </source>
</evidence>
<gene>
    <name evidence="3" type="ORF">EDD62_1588</name>
</gene>
<keyword evidence="4" id="KW-1185">Reference proteome</keyword>
<evidence type="ECO:0000259" key="2">
    <source>
        <dbReference type="Pfam" id="PF13439"/>
    </source>
</evidence>
<dbReference type="InterPro" id="IPR028098">
    <property type="entry name" value="Glyco_trans_4-like_N"/>
</dbReference>
<dbReference type="Pfam" id="PF13439">
    <property type="entry name" value="Glyco_transf_4"/>
    <property type="match status" value="1"/>
</dbReference>
<dbReference type="PANTHER" id="PTHR45947:SF3">
    <property type="entry name" value="SULFOQUINOVOSYL TRANSFERASE SQD2"/>
    <property type="match status" value="1"/>
</dbReference>
<dbReference type="InterPro" id="IPR001296">
    <property type="entry name" value="Glyco_trans_1"/>
</dbReference>
<feature type="domain" description="Glycosyltransferase subfamily 4-like N-terminal" evidence="2">
    <location>
        <begin position="15"/>
        <end position="180"/>
    </location>
</feature>
<dbReference type="PANTHER" id="PTHR45947">
    <property type="entry name" value="SULFOQUINOVOSYL TRANSFERASE SQD2"/>
    <property type="match status" value="1"/>
</dbReference>